<feature type="transmembrane region" description="Helical" evidence="7">
    <location>
        <begin position="519"/>
        <end position="539"/>
    </location>
</feature>
<feature type="transmembrane region" description="Helical" evidence="7">
    <location>
        <begin position="125"/>
        <end position="146"/>
    </location>
</feature>
<dbReference type="PROSITE" id="PS50283">
    <property type="entry name" value="NA_SOLUT_SYMP_3"/>
    <property type="match status" value="1"/>
</dbReference>
<comment type="subcellular location">
    <subcellularLocation>
        <location evidence="1">Membrane</location>
        <topology evidence="1">Multi-pass membrane protein</topology>
    </subcellularLocation>
</comment>
<name>A0A0C1Z5P2_9VIBR</name>
<dbReference type="GO" id="GO:0005886">
    <property type="term" value="C:plasma membrane"/>
    <property type="evidence" value="ECO:0007669"/>
    <property type="project" value="TreeGrafter"/>
</dbReference>
<keyword evidence="5 7" id="KW-0472">Membrane</keyword>
<dbReference type="InterPro" id="IPR001734">
    <property type="entry name" value="Na/solute_symporter"/>
</dbReference>
<feature type="transmembrane region" description="Helical" evidence="7">
    <location>
        <begin position="463"/>
        <end position="483"/>
    </location>
</feature>
<dbReference type="RefSeq" id="WP_020196698.1">
    <property type="nucleotide sequence ID" value="NZ_BAOH01000067.1"/>
</dbReference>
<dbReference type="InterPro" id="IPR038377">
    <property type="entry name" value="Na/Glc_symporter_sf"/>
</dbReference>
<gene>
    <name evidence="8" type="ORF">H735_19270</name>
</gene>
<feature type="transmembrane region" description="Helical" evidence="7">
    <location>
        <begin position="296"/>
        <end position="321"/>
    </location>
</feature>
<feature type="transmembrane region" description="Helical" evidence="7">
    <location>
        <begin position="415"/>
        <end position="442"/>
    </location>
</feature>
<keyword evidence="3 7" id="KW-0812">Transmembrane</keyword>
<dbReference type="Proteomes" id="UP000031586">
    <property type="component" value="Unassembled WGS sequence"/>
</dbReference>
<feature type="transmembrane region" description="Helical" evidence="7">
    <location>
        <begin position="158"/>
        <end position="180"/>
    </location>
</feature>
<feature type="transmembrane region" description="Helical" evidence="7">
    <location>
        <begin position="83"/>
        <end position="104"/>
    </location>
</feature>
<dbReference type="NCBIfam" id="TIGR00813">
    <property type="entry name" value="sss"/>
    <property type="match status" value="1"/>
</dbReference>
<proteinExistence type="inferred from homology"/>
<evidence type="ECO:0000313" key="8">
    <source>
        <dbReference type="EMBL" id="KIF51454.1"/>
    </source>
</evidence>
<evidence type="ECO:0000256" key="6">
    <source>
        <dbReference type="RuleBase" id="RU362091"/>
    </source>
</evidence>
<dbReference type="EMBL" id="JPRD01000036">
    <property type="protein sequence ID" value="KIF51454.1"/>
    <property type="molecule type" value="Genomic_DNA"/>
</dbReference>
<dbReference type="PANTHER" id="PTHR11819">
    <property type="entry name" value="SOLUTE CARRIER FAMILY 5"/>
    <property type="match status" value="1"/>
</dbReference>
<dbReference type="PANTHER" id="PTHR11819:SF195">
    <property type="entry name" value="SODIUM_GLUCOSE COTRANSPORTER 4"/>
    <property type="match status" value="1"/>
</dbReference>
<reference evidence="8 9" key="1">
    <citation type="submission" date="2014-07" db="EMBL/GenBank/DDBJ databases">
        <title>Unique and conserved regions in Vibrio harveyi and related species in comparison with the shrimp pathogen Vibrio harveyi CAIM 1792.</title>
        <authorList>
            <person name="Espinoza-Valles I."/>
            <person name="Vora G."/>
            <person name="Leekitcharoenphon P."/>
            <person name="Ussery D."/>
            <person name="Hoj L."/>
            <person name="Gomez-Gil B."/>
        </authorList>
    </citation>
    <scope>NUCLEOTIDE SEQUENCE [LARGE SCALE GENOMIC DNA]</scope>
    <source>
        <strain evidence="9">CAIM 1854 / LMG 25443</strain>
    </source>
</reference>
<feature type="transmembrane region" description="Helical" evidence="7">
    <location>
        <begin position="192"/>
        <end position="210"/>
    </location>
</feature>
<comment type="caution">
    <text evidence="8">The sequence shown here is derived from an EMBL/GenBank/DDBJ whole genome shotgun (WGS) entry which is preliminary data.</text>
</comment>
<feature type="transmembrane region" description="Helical" evidence="7">
    <location>
        <begin position="495"/>
        <end position="512"/>
    </location>
</feature>
<feature type="transmembrane region" description="Helical" evidence="7">
    <location>
        <begin position="42"/>
        <end position="63"/>
    </location>
</feature>
<dbReference type="GO" id="GO:0005412">
    <property type="term" value="F:D-glucose:sodium symporter activity"/>
    <property type="evidence" value="ECO:0007669"/>
    <property type="project" value="TreeGrafter"/>
</dbReference>
<evidence type="ECO:0000313" key="9">
    <source>
        <dbReference type="Proteomes" id="UP000031586"/>
    </source>
</evidence>
<feature type="transmembrane region" description="Helical" evidence="7">
    <location>
        <begin position="587"/>
        <end position="605"/>
    </location>
</feature>
<accession>A0A0C1Z5P2</accession>
<feature type="transmembrane region" description="Helical" evidence="7">
    <location>
        <begin position="256"/>
        <end position="275"/>
    </location>
</feature>
<sequence>MGILDITVALAFMIAVIGVGMIKSKPATNGANSENGAADYFLAGRGLSWWLIGFSLIAANISAEQFVGMSGQGAGLEGLSVASWEWIAAITLVVVAFVLLPYFLKTGITTIPEFLEVRYNHWARLAMTLSMILILVGVSLVGVIYAGAITMTKLFAEFGYFVSLPFACWILGGMAALYVAFGGLKACAWADLLQGTALIVGGAIITYFAFDALGAVDVSQLVSSTGNAAHINSDAGVLTKFNALNSESMHMDTPAMPWPVLLLGIWIPNFYYWGLNQYITQRILGSASLGDGQKGLVLAAGLKLIIPFIIVIPGIIAFNLFSSDMEASANLDAGGSVFSSYEQAVSDIDTNKVFILDSKYANSHPNKAEEILEHNQQVVARLGEGNVVKEAINPYKYDSAMGLLITKLIPKNTGVLGFVIAALMGAIISSLAAVLNAASTLLTMDVYQRYIRPAAAQGEYVKFGRICIGVFVVIGCVVAPMLAEFKSIFGFIQSFQGYVSTGILAVFIYGLINRTSGKWAGVIGIVANAIIYAFMQANYPHIHFLYNMSYCLIAVLAILTVYGMIFKEERVEFKSNTTLDMTPSQAALKWGGLVCALTVILYIVFW</sequence>
<evidence type="ECO:0000256" key="1">
    <source>
        <dbReference type="ARBA" id="ARBA00004141"/>
    </source>
</evidence>
<organism evidence="8 9">
    <name type="scientific">Vibrio owensii CAIM 1854 = LMG 25443</name>
    <dbReference type="NCBI Taxonomy" id="1229493"/>
    <lineage>
        <taxon>Bacteria</taxon>
        <taxon>Pseudomonadati</taxon>
        <taxon>Pseudomonadota</taxon>
        <taxon>Gammaproteobacteria</taxon>
        <taxon>Vibrionales</taxon>
        <taxon>Vibrionaceae</taxon>
        <taxon>Vibrio</taxon>
    </lineage>
</organism>
<dbReference type="AlphaFoldDB" id="A0A0C1Z5P2"/>
<keyword evidence="4 7" id="KW-1133">Transmembrane helix</keyword>
<evidence type="ECO:0000256" key="5">
    <source>
        <dbReference type="ARBA" id="ARBA00023136"/>
    </source>
</evidence>
<evidence type="ECO:0000256" key="4">
    <source>
        <dbReference type="ARBA" id="ARBA00022989"/>
    </source>
</evidence>
<evidence type="ECO:0000256" key="3">
    <source>
        <dbReference type="ARBA" id="ARBA00022692"/>
    </source>
</evidence>
<feature type="transmembrane region" description="Helical" evidence="7">
    <location>
        <begin position="545"/>
        <end position="566"/>
    </location>
</feature>
<evidence type="ECO:0000256" key="7">
    <source>
        <dbReference type="SAM" id="Phobius"/>
    </source>
</evidence>
<dbReference type="Pfam" id="PF00474">
    <property type="entry name" value="SSF"/>
    <property type="match status" value="2"/>
</dbReference>
<evidence type="ECO:0000256" key="2">
    <source>
        <dbReference type="ARBA" id="ARBA00006434"/>
    </source>
</evidence>
<feature type="transmembrane region" description="Helical" evidence="7">
    <location>
        <begin position="6"/>
        <end position="22"/>
    </location>
</feature>
<comment type="similarity">
    <text evidence="2 6">Belongs to the sodium:solute symporter (SSF) (TC 2.A.21) family.</text>
</comment>
<protein>
    <submittedName>
        <fullName evidence="8">Sodium:proton symporter</fullName>
    </submittedName>
</protein>
<dbReference type="PATRIC" id="fig|1229493.5.peg.3180"/>
<dbReference type="Gene3D" id="1.20.1730.10">
    <property type="entry name" value="Sodium/glucose cotransporter"/>
    <property type="match status" value="1"/>
</dbReference>